<keyword evidence="1" id="KW-1133">Transmembrane helix</keyword>
<keyword evidence="4" id="KW-1185">Reference proteome</keyword>
<keyword evidence="2" id="KW-0732">Signal</keyword>
<dbReference type="Proteomes" id="UP001165342">
    <property type="component" value="Unassembled WGS sequence"/>
</dbReference>
<keyword evidence="1" id="KW-0472">Membrane</keyword>
<sequence length="78" mass="8478">MRKHRGAQAAVVLLLLLAPASSVAAQDRGGVRSETEERLRNKVDSSYLWNLIGLLGLVGLAGLHRGHDEDSYHPASFE</sequence>
<evidence type="ECO:0000313" key="3">
    <source>
        <dbReference type="EMBL" id="MCL6730674.1"/>
    </source>
</evidence>
<proteinExistence type="predicted"/>
<feature type="transmembrane region" description="Helical" evidence="1">
    <location>
        <begin position="46"/>
        <end position="63"/>
    </location>
</feature>
<dbReference type="EMBL" id="JAMGBE010000003">
    <property type="protein sequence ID" value="MCL6730674.1"/>
    <property type="molecule type" value="Genomic_DNA"/>
</dbReference>
<protein>
    <submittedName>
        <fullName evidence="3">Uncharacterized protein</fullName>
    </submittedName>
</protein>
<feature type="signal peptide" evidence="2">
    <location>
        <begin position="1"/>
        <end position="24"/>
    </location>
</feature>
<comment type="caution">
    <text evidence="3">The sequence shown here is derived from an EMBL/GenBank/DDBJ whole genome shotgun (WGS) entry which is preliminary data.</text>
</comment>
<dbReference type="RefSeq" id="WP_249832147.1">
    <property type="nucleotide sequence ID" value="NZ_JAMGBE010000003.1"/>
</dbReference>
<feature type="chain" id="PRO_5045366402" evidence="2">
    <location>
        <begin position="25"/>
        <end position="78"/>
    </location>
</feature>
<gene>
    <name evidence="3" type="ORF">LZ538_11515</name>
</gene>
<evidence type="ECO:0000256" key="2">
    <source>
        <dbReference type="SAM" id="SignalP"/>
    </source>
</evidence>
<reference evidence="3" key="1">
    <citation type="submission" date="2022-05" db="EMBL/GenBank/DDBJ databases">
        <authorList>
            <person name="Jo J.-H."/>
            <person name="Im W.-T."/>
        </authorList>
    </citation>
    <scope>NUCLEOTIDE SEQUENCE</scope>
    <source>
        <strain evidence="3">SE220</strain>
    </source>
</reference>
<evidence type="ECO:0000313" key="4">
    <source>
        <dbReference type="Proteomes" id="UP001165342"/>
    </source>
</evidence>
<dbReference type="NCBIfam" id="NF041742">
    <property type="entry name" value="WGxxGxxG_fam"/>
    <property type="match status" value="1"/>
</dbReference>
<name>A0ABT0S477_9SPHN</name>
<organism evidence="3 4">
    <name type="scientific">Sphingomonas hankyongi</name>
    <dbReference type="NCBI Taxonomy" id="2908209"/>
    <lineage>
        <taxon>Bacteria</taxon>
        <taxon>Pseudomonadati</taxon>
        <taxon>Pseudomonadota</taxon>
        <taxon>Alphaproteobacteria</taxon>
        <taxon>Sphingomonadales</taxon>
        <taxon>Sphingomonadaceae</taxon>
        <taxon>Sphingomonas</taxon>
    </lineage>
</organism>
<evidence type="ECO:0000256" key="1">
    <source>
        <dbReference type="SAM" id="Phobius"/>
    </source>
</evidence>
<keyword evidence="1" id="KW-0812">Transmembrane</keyword>
<accession>A0ABT0S477</accession>